<dbReference type="EMBL" id="QNRE01000029">
    <property type="protein sequence ID" value="RBO79935.1"/>
    <property type="molecule type" value="Genomic_DNA"/>
</dbReference>
<reference evidence="1 2" key="1">
    <citation type="submission" date="2018-06" db="EMBL/GenBank/DDBJ databases">
        <title>Genomic Encyclopedia of Type Strains, Phase IV (KMG-IV): sequencing the most valuable type-strain genomes for metagenomic binning, comparative biology and taxonomic classification.</title>
        <authorList>
            <person name="Goeker M."/>
        </authorList>
    </citation>
    <scope>NUCLEOTIDE SEQUENCE [LARGE SCALE GENOMIC DNA]</scope>
    <source>
        <strain evidence="1 2">DSM 44599</strain>
    </source>
</reference>
<protein>
    <submittedName>
        <fullName evidence="1">Uncharacterized protein</fullName>
    </submittedName>
</protein>
<evidence type="ECO:0000313" key="2">
    <source>
        <dbReference type="Proteomes" id="UP000252586"/>
    </source>
</evidence>
<name>A0A366CUE5_9NOCA</name>
<proteinExistence type="predicted"/>
<dbReference type="STRING" id="1210090.GCA_001613185_06659"/>
<keyword evidence="2" id="KW-1185">Reference proteome</keyword>
<organism evidence="1 2">
    <name type="scientific">Nocardia puris</name>
    <dbReference type="NCBI Taxonomy" id="208602"/>
    <lineage>
        <taxon>Bacteria</taxon>
        <taxon>Bacillati</taxon>
        <taxon>Actinomycetota</taxon>
        <taxon>Actinomycetes</taxon>
        <taxon>Mycobacteriales</taxon>
        <taxon>Nocardiaceae</taxon>
        <taxon>Nocardia</taxon>
    </lineage>
</organism>
<comment type="caution">
    <text evidence="1">The sequence shown here is derived from an EMBL/GenBank/DDBJ whole genome shotgun (WGS) entry which is preliminary data.</text>
</comment>
<accession>A0A366CUE5</accession>
<dbReference type="AlphaFoldDB" id="A0A366CUE5"/>
<sequence>MPETKVIRGQRYEVLSRTPAGECGPKYFGRYVFIVRRTSDGTLWRAYGKQLAHNSTLTPES</sequence>
<dbReference type="RefSeq" id="WP_067514221.1">
    <property type="nucleotide sequence ID" value="NZ_CP107943.1"/>
</dbReference>
<evidence type="ECO:0000313" key="1">
    <source>
        <dbReference type="EMBL" id="RBO79935.1"/>
    </source>
</evidence>
<gene>
    <name evidence="1" type="ORF">DFR74_12911</name>
</gene>
<dbReference type="Proteomes" id="UP000252586">
    <property type="component" value="Unassembled WGS sequence"/>
</dbReference>